<gene>
    <name evidence="7" type="ORF">GCM10007304_15780</name>
</gene>
<comment type="similarity">
    <text evidence="1 4">Belongs to the D-isomer specific 2-hydroxyacid dehydrogenase family.</text>
</comment>
<evidence type="ECO:0000313" key="7">
    <source>
        <dbReference type="EMBL" id="GGG02612.1"/>
    </source>
</evidence>
<reference evidence="7" key="1">
    <citation type="journal article" date="2014" name="Int. J. Syst. Evol. Microbiol.">
        <title>Complete genome sequence of Corynebacterium casei LMG S-19264T (=DSM 44701T), isolated from a smear-ripened cheese.</title>
        <authorList>
            <consortium name="US DOE Joint Genome Institute (JGI-PGF)"/>
            <person name="Walter F."/>
            <person name="Albersmeier A."/>
            <person name="Kalinowski J."/>
            <person name="Ruckert C."/>
        </authorList>
    </citation>
    <scope>NUCLEOTIDE SEQUENCE</scope>
    <source>
        <strain evidence="7">CCM 7905</strain>
    </source>
</reference>
<dbReference type="Pfam" id="PF02826">
    <property type="entry name" value="2-Hacid_dh_C"/>
    <property type="match status" value="1"/>
</dbReference>
<dbReference type="InterPro" id="IPR006139">
    <property type="entry name" value="D-isomer_2_OHA_DH_cat_dom"/>
</dbReference>
<feature type="domain" description="D-isomer specific 2-hydroxyacid dehydrogenase catalytic" evidence="5">
    <location>
        <begin position="21"/>
        <end position="303"/>
    </location>
</feature>
<dbReference type="EMBL" id="BMCU01000002">
    <property type="protein sequence ID" value="GGG02612.1"/>
    <property type="molecule type" value="Genomic_DNA"/>
</dbReference>
<dbReference type="PANTHER" id="PTHR43333:SF1">
    <property type="entry name" value="D-ISOMER SPECIFIC 2-HYDROXYACID DEHYDROGENASE NAD-BINDING DOMAIN-CONTAINING PROTEIN"/>
    <property type="match status" value="1"/>
</dbReference>
<evidence type="ECO:0000256" key="2">
    <source>
        <dbReference type="ARBA" id="ARBA00023002"/>
    </source>
</evidence>
<dbReference type="PROSITE" id="PS00671">
    <property type="entry name" value="D_2_HYDROXYACID_DH_3"/>
    <property type="match status" value="1"/>
</dbReference>
<dbReference type="Proteomes" id="UP000654257">
    <property type="component" value="Unassembled WGS sequence"/>
</dbReference>
<feature type="domain" description="D-isomer specific 2-hydroxyacid dehydrogenase NAD-binding" evidence="6">
    <location>
        <begin position="100"/>
        <end position="272"/>
    </location>
</feature>
<dbReference type="Pfam" id="PF00389">
    <property type="entry name" value="2-Hacid_dh"/>
    <property type="match status" value="1"/>
</dbReference>
<dbReference type="RefSeq" id="WP_188544281.1">
    <property type="nucleotide sequence ID" value="NZ_BMCU01000002.1"/>
</dbReference>
<dbReference type="PANTHER" id="PTHR43333">
    <property type="entry name" value="2-HACID_DH_C DOMAIN-CONTAINING PROTEIN"/>
    <property type="match status" value="1"/>
</dbReference>
<comment type="caution">
    <text evidence="7">The sequence shown here is derived from an EMBL/GenBank/DDBJ whole genome shotgun (WGS) entry which is preliminary data.</text>
</comment>
<dbReference type="GO" id="GO:0016616">
    <property type="term" value="F:oxidoreductase activity, acting on the CH-OH group of donors, NAD or NADP as acceptor"/>
    <property type="evidence" value="ECO:0007669"/>
    <property type="project" value="InterPro"/>
</dbReference>
<accession>A0A917CYA3</accession>
<protein>
    <submittedName>
        <fullName evidence="7">2-hydroxyacid dehydrogenase</fullName>
    </submittedName>
</protein>
<keyword evidence="8" id="KW-1185">Reference proteome</keyword>
<evidence type="ECO:0000259" key="5">
    <source>
        <dbReference type="Pfam" id="PF00389"/>
    </source>
</evidence>
<sequence length="312" mass="33533">MILTVLQEGELPPRLRSVEARHATSANLAEVVEGSDALLLWDSYHGVLETVFDRCDALRWVHVAAAGVDAVLFRELRDSDVTVTNSRGVFDRPIAEFVLGSVLSMAKDTLTSVALTRRREWRHRETDRIDGSSALVVGTGSIGRAIAKMLSAVGMNVAGVGRSERTDPDFGTVHASSSLVDVVGAFDYLILVAPLTAGTRGLVGAEVLAATRPGVRIVNVGRGELLDTSALVDGLRRGHIAAAALDVFETEPLPSDHPLWELPNVLLTPHMSGDVRGWQDRMAEVFLANLTRYRAGDELVNVVDKGLGFVPG</sequence>
<dbReference type="SUPFAM" id="SSF52283">
    <property type="entry name" value="Formate/glycerate dehydrogenase catalytic domain-like"/>
    <property type="match status" value="1"/>
</dbReference>
<evidence type="ECO:0000313" key="8">
    <source>
        <dbReference type="Proteomes" id="UP000654257"/>
    </source>
</evidence>
<evidence type="ECO:0000256" key="3">
    <source>
        <dbReference type="ARBA" id="ARBA00023027"/>
    </source>
</evidence>
<dbReference type="InterPro" id="IPR006140">
    <property type="entry name" value="D-isomer_DH_NAD-bd"/>
</dbReference>
<dbReference type="CDD" id="cd05300">
    <property type="entry name" value="2-Hacid_dh_1"/>
    <property type="match status" value="1"/>
</dbReference>
<evidence type="ECO:0000259" key="6">
    <source>
        <dbReference type="Pfam" id="PF02826"/>
    </source>
</evidence>
<keyword evidence="2 4" id="KW-0560">Oxidoreductase</keyword>
<organism evidence="7 8">
    <name type="scientific">Rhodococcoides trifolii</name>
    <dbReference type="NCBI Taxonomy" id="908250"/>
    <lineage>
        <taxon>Bacteria</taxon>
        <taxon>Bacillati</taxon>
        <taxon>Actinomycetota</taxon>
        <taxon>Actinomycetes</taxon>
        <taxon>Mycobacteriales</taxon>
        <taxon>Nocardiaceae</taxon>
        <taxon>Rhodococcoides</taxon>
    </lineage>
</organism>
<dbReference type="GO" id="GO:0051287">
    <property type="term" value="F:NAD binding"/>
    <property type="evidence" value="ECO:0007669"/>
    <property type="project" value="InterPro"/>
</dbReference>
<dbReference type="InterPro" id="IPR036291">
    <property type="entry name" value="NAD(P)-bd_dom_sf"/>
</dbReference>
<reference evidence="7" key="2">
    <citation type="submission" date="2020-09" db="EMBL/GenBank/DDBJ databases">
        <authorList>
            <person name="Sun Q."/>
            <person name="Sedlacek I."/>
        </authorList>
    </citation>
    <scope>NUCLEOTIDE SEQUENCE</scope>
    <source>
        <strain evidence="7">CCM 7905</strain>
    </source>
</reference>
<dbReference type="Gene3D" id="3.40.50.720">
    <property type="entry name" value="NAD(P)-binding Rossmann-like Domain"/>
    <property type="match status" value="2"/>
</dbReference>
<dbReference type="InterPro" id="IPR029753">
    <property type="entry name" value="D-isomer_DH_CS"/>
</dbReference>
<proteinExistence type="inferred from homology"/>
<evidence type="ECO:0000256" key="1">
    <source>
        <dbReference type="ARBA" id="ARBA00005854"/>
    </source>
</evidence>
<dbReference type="SUPFAM" id="SSF51735">
    <property type="entry name" value="NAD(P)-binding Rossmann-fold domains"/>
    <property type="match status" value="1"/>
</dbReference>
<dbReference type="AlphaFoldDB" id="A0A917CYA3"/>
<keyword evidence="3" id="KW-0520">NAD</keyword>
<name>A0A917CYA3_9NOCA</name>
<evidence type="ECO:0000256" key="4">
    <source>
        <dbReference type="RuleBase" id="RU003719"/>
    </source>
</evidence>